<dbReference type="OrthoDB" id="9794165at2"/>
<dbReference type="RefSeq" id="WP_160197306.1">
    <property type="nucleotide sequence ID" value="NZ_QXXA01000008.1"/>
</dbReference>
<sequence length="212" mass="23443">MNKPKYKDQFPYGILLLIFIIIIGFLLSSKSITLSLYWITGILFGVVLQKSRFCFTAAVRDPYLTGGTSLTKAALLAFAITTIGFTSIKFGGYLNNFPILGQEAIAPTSWATPIGAFMFGIGMVISGGCGSGTIMRVGEGFLLQILTLVFFIIGSIWGAHDFGWWHKHLISKGKIIFLPDIFGWLGSIVLQLLLIAFLYILADKWQKIKQDF</sequence>
<evidence type="ECO:0000313" key="2">
    <source>
        <dbReference type="EMBL" id="NBI06820.1"/>
    </source>
</evidence>
<keyword evidence="1" id="KW-0812">Transmembrane</keyword>
<gene>
    <name evidence="2" type="ORF">D3Z33_08090</name>
</gene>
<dbReference type="EMBL" id="QXXA01000008">
    <property type="protein sequence ID" value="NBI06820.1"/>
    <property type="molecule type" value="Genomic_DNA"/>
</dbReference>
<feature type="transmembrane region" description="Helical" evidence="1">
    <location>
        <begin position="35"/>
        <end position="53"/>
    </location>
</feature>
<dbReference type="AlphaFoldDB" id="A0A845QXE3"/>
<dbReference type="Pfam" id="PF04143">
    <property type="entry name" value="Sulf_transp"/>
    <property type="match status" value="1"/>
</dbReference>
<feature type="transmembrane region" description="Helical" evidence="1">
    <location>
        <begin position="12"/>
        <end position="29"/>
    </location>
</feature>
<dbReference type="InterPro" id="IPR007272">
    <property type="entry name" value="Sulf_transp_TsuA/YedE"/>
</dbReference>
<keyword evidence="1" id="KW-1133">Transmembrane helix</keyword>
<reference evidence="2 3" key="1">
    <citation type="submission" date="2018-08" db="EMBL/GenBank/DDBJ databases">
        <title>Murine metabolic-syndrome-specific gut microbial biobank.</title>
        <authorList>
            <person name="Liu C."/>
        </authorList>
    </citation>
    <scope>NUCLEOTIDE SEQUENCE [LARGE SCALE GENOMIC DNA]</scope>
    <source>
        <strain evidence="2 3">583</strain>
    </source>
</reference>
<comment type="caution">
    <text evidence="2">The sequence shown here is derived from an EMBL/GenBank/DDBJ whole genome shotgun (WGS) entry which is preliminary data.</text>
</comment>
<evidence type="ECO:0000313" key="3">
    <source>
        <dbReference type="Proteomes" id="UP000467132"/>
    </source>
</evidence>
<organism evidence="2 3">
    <name type="scientific">Senegalia massiliensis</name>
    <dbReference type="NCBI Taxonomy" id="1720316"/>
    <lineage>
        <taxon>Bacteria</taxon>
        <taxon>Bacillati</taxon>
        <taxon>Bacillota</taxon>
        <taxon>Clostridia</taxon>
        <taxon>Eubacteriales</taxon>
        <taxon>Clostridiaceae</taxon>
        <taxon>Senegalia</taxon>
    </lineage>
</organism>
<keyword evidence="3" id="KW-1185">Reference proteome</keyword>
<feature type="transmembrane region" description="Helical" evidence="1">
    <location>
        <begin position="73"/>
        <end position="94"/>
    </location>
</feature>
<accession>A0A845QXE3</accession>
<dbReference type="Proteomes" id="UP000467132">
    <property type="component" value="Unassembled WGS sequence"/>
</dbReference>
<feature type="transmembrane region" description="Helical" evidence="1">
    <location>
        <begin position="114"/>
        <end position="134"/>
    </location>
</feature>
<proteinExistence type="predicted"/>
<protein>
    <submittedName>
        <fullName evidence="2">Transporter</fullName>
    </submittedName>
</protein>
<evidence type="ECO:0000256" key="1">
    <source>
        <dbReference type="SAM" id="Phobius"/>
    </source>
</evidence>
<feature type="transmembrane region" description="Helical" evidence="1">
    <location>
        <begin position="181"/>
        <end position="202"/>
    </location>
</feature>
<name>A0A845QXE3_9CLOT</name>
<feature type="transmembrane region" description="Helical" evidence="1">
    <location>
        <begin position="141"/>
        <end position="159"/>
    </location>
</feature>
<keyword evidence="1" id="KW-0472">Membrane</keyword>